<dbReference type="SUPFAM" id="SSF49764">
    <property type="entry name" value="HSP20-like chaperones"/>
    <property type="match status" value="1"/>
</dbReference>
<protein>
    <submittedName>
        <fullName evidence="4">Hsp20/alpha crystallin family protein</fullName>
    </submittedName>
</protein>
<dbReference type="Pfam" id="PF00011">
    <property type="entry name" value="HSP20"/>
    <property type="match status" value="1"/>
</dbReference>
<dbReference type="InterPro" id="IPR031107">
    <property type="entry name" value="Small_HSP"/>
</dbReference>
<organism evidence="4 5">
    <name type="scientific">Candidatus Phytoplasma sacchari</name>
    <dbReference type="NCBI Taxonomy" id="2609813"/>
    <lineage>
        <taxon>Bacteria</taxon>
        <taxon>Bacillati</taxon>
        <taxon>Mycoplasmatota</taxon>
        <taxon>Mollicutes</taxon>
        <taxon>Acholeplasmatales</taxon>
        <taxon>Acholeplasmataceae</taxon>
        <taxon>Candidatus Phytoplasma</taxon>
        <taxon>16SrXI (Rice yellow dwarf group)</taxon>
    </lineage>
</organism>
<evidence type="ECO:0000313" key="4">
    <source>
        <dbReference type="EMBL" id="WBL31556.1"/>
    </source>
</evidence>
<comment type="similarity">
    <text evidence="1 2">Belongs to the small heat shock protein (HSP20) family.</text>
</comment>
<sequence>MFLDLISHNNSLLEDLFDDLKSVSLSGAQNNPMPIDIIEKKDHYLLIANVPGLMSDEVKVSLENNRLTIEAIPNSLKNEEENKKNDEQIHYLRQERPKFIVKRSFKISDHLKSEDIQCNFYNGVLEIKINKTKEEPITKKYININNVKLK</sequence>
<dbReference type="EMBL" id="CP115156">
    <property type="protein sequence ID" value="WBL31556.1"/>
    <property type="molecule type" value="Genomic_DNA"/>
</dbReference>
<dbReference type="InterPro" id="IPR002068">
    <property type="entry name" value="A-crystallin/Hsp20_dom"/>
</dbReference>
<dbReference type="PANTHER" id="PTHR11527">
    <property type="entry name" value="HEAT-SHOCK PROTEIN 20 FAMILY MEMBER"/>
    <property type="match status" value="1"/>
</dbReference>
<dbReference type="CDD" id="cd06464">
    <property type="entry name" value="ACD_sHsps-like"/>
    <property type="match status" value="1"/>
</dbReference>
<proteinExistence type="inferred from homology"/>
<reference evidence="4" key="1">
    <citation type="submission" date="2022-12" db="EMBL/GenBank/DDBJ databases">
        <title>Genomic Characterization of Candidatus Phytoplasma sacchari in China.</title>
        <authorList>
            <person name="Zhang R.-Y."/>
        </authorList>
    </citation>
    <scope>NUCLEOTIDE SEQUENCE [LARGE SCALE GENOMIC DNA]</scope>
    <source>
        <strain evidence="4">SCWL1</strain>
    </source>
</reference>
<evidence type="ECO:0000259" key="3">
    <source>
        <dbReference type="PROSITE" id="PS01031"/>
    </source>
</evidence>
<gene>
    <name evidence="4" type="ORF">O7R10_00635</name>
</gene>
<dbReference type="Gene3D" id="2.60.40.790">
    <property type="match status" value="1"/>
</dbReference>
<accession>A0ABY7M1G8</accession>
<evidence type="ECO:0000256" key="1">
    <source>
        <dbReference type="PROSITE-ProRule" id="PRU00285"/>
    </source>
</evidence>
<dbReference type="InterPro" id="IPR008978">
    <property type="entry name" value="HSP20-like_chaperone"/>
</dbReference>
<dbReference type="Proteomes" id="UP001210120">
    <property type="component" value="Chromosome"/>
</dbReference>
<dbReference type="PROSITE" id="PS01031">
    <property type="entry name" value="SHSP"/>
    <property type="match status" value="1"/>
</dbReference>
<name>A0ABY7M1G8_9MOLU</name>
<feature type="domain" description="SHSP" evidence="3">
    <location>
        <begin position="26"/>
        <end position="147"/>
    </location>
</feature>
<evidence type="ECO:0000256" key="2">
    <source>
        <dbReference type="RuleBase" id="RU003616"/>
    </source>
</evidence>
<evidence type="ECO:0000313" key="5">
    <source>
        <dbReference type="Proteomes" id="UP001210120"/>
    </source>
</evidence>
<keyword evidence="5" id="KW-1185">Reference proteome</keyword>